<dbReference type="EMBL" id="JBEVCJ010000001">
    <property type="protein sequence ID" value="MET1253826.1"/>
    <property type="molecule type" value="Genomic_DNA"/>
</dbReference>
<name>A0ABV2BPL9_9GAMM</name>
<accession>A0ABV2BPL9</accession>
<protein>
    <submittedName>
        <fullName evidence="1">Uncharacterized protein</fullName>
    </submittedName>
</protein>
<evidence type="ECO:0000313" key="1">
    <source>
        <dbReference type="EMBL" id="MET1253826.1"/>
    </source>
</evidence>
<keyword evidence="2" id="KW-1185">Reference proteome</keyword>
<organism evidence="1 2">
    <name type="scientific">Aliikangiella maris</name>
    <dbReference type="NCBI Taxonomy" id="3162458"/>
    <lineage>
        <taxon>Bacteria</taxon>
        <taxon>Pseudomonadati</taxon>
        <taxon>Pseudomonadota</taxon>
        <taxon>Gammaproteobacteria</taxon>
        <taxon>Oceanospirillales</taxon>
        <taxon>Pleioneaceae</taxon>
        <taxon>Aliikangiella</taxon>
    </lineage>
</organism>
<comment type="caution">
    <text evidence="1">The sequence shown here is derived from an EMBL/GenBank/DDBJ whole genome shotgun (WGS) entry which is preliminary data.</text>
</comment>
<proteinExistence type="predicted"/>
<gene>
    <name evidence="1" type="ORF">ABVT43_01690</name>
</gene>
<dbReference type="Proteomes" id="UP001548189">
    <property type="component" value="Unassembled WGS sequence"/>
</dbReference>
<reference evidence="1 2" key="1">
    <citation type="submission" date="2024-06" db="EMBL/GenBank/DDBJ databases">
        <authorList>
            <person name="Li F."/>
        </authorList>
    </citation>
    <scope>NUCLEOTIDE SEQUENCE [LARGE SCALE GENOMIC DNA]</scope>
    <source>
        <strain evidence="1 2">GXAS 311</strain>
    </source>
</reference>
<evidence type="ECO:0000313" key="2">
    <source>
        <dbReference type="Proteomes" id="UP001548189"/>
    </source>
</evidence>
<sequence length="153" mass="17453">MIAFWGVSQTFYTDFYNAPIARYLWFPYWVVLECITIFSIYYAKPLTLYCARQFNLKANSPSRDELHQELIIAVLAFIALCSNIFQLASALSGYGFETAEIYTLINRLTLGMTVIALIIPGKKGLMSFKDLFSEKNADLASDRINSNQSVDRF</sequence>